<dbReference type="SUPFAM" id="SSF103473">
    <property type="entry name" value="MFS general substrate transporter"/>
    <property type="match status" value="1"/>
</dbReference>
<feature type="transmembrane region" description="Helical" evidence="7">
    <location>
        <begin position="165"/>
        <end position="186"/>
    </location>
</feature>
<dbReference type="InterPro" id="IPR011701">
    <property type="entry name" value="MFS"/>
</dbReference>
<feature type="transmembrane region" description="Helical" evidence="7">
    <location>
        <begin position="12"/>
        <end position="36"/>
    </location>
</feature>
<feature type="transmembrane region" description="Helical" evidence="7">
    <location>
        <begin position="464"/>
        <end position="482"/>
    </location>
</feature>
<protein>
    <recommendedName>
        <fullName evidence="8">Major facilitator superfamily (MFS) profile domain-containing protein</fullName>
    </recommendedName>
</protein>
<dbReference type="FunFam" id="1.20.1720.10:FF:000004">
    <property type="entry name" value="EmrB/QacA family drug resistance transporter"/>
    <property type="match status" value="1"/>
</dbReference>
<keyword evidence="2" id="KW-0813">Transport</keyword>
<evidence type="ECO:0000256" key="3">
    <source>
        <dbReference type="ARBA" id="ARBA00022475"/>
    </source>
</evidence>
<feature type="transmembrane region" description="Helical" evidence="7">
    <location>
        <begin position="297"/>
        <end position="317"/>
    </location>
</feature>
<reference evidence="9 10" key="1">
    <citation type="submission" date="2017-04" db="EMBL/GenBank/DDBJ databases">
        <title>Weissella cibaria strain m2 complete genome.</title>
        <authorList>
            <person name="Pan Q."/>
            <person name="Tan M."/>
            <person name="Yao F."/>
            <person name="Su S."/>
        </authorList>
    </citation>
    <scope>NUCLEOTIDE SEQUENCE [LARGE SCALE GENOMIC DNA]</scope>
    <source>
        <strain evidence="9 10">M2</strain>
    </source>
</reference>
<evidence type="ECO:0000259" key="8">
    <source>
        <dbReference type="PROSITE" id="PS50850"/>
    </source>
</evidence>
<feature type="transmembrane region" description="Helical" evidence="7">
    <location>
        <begin position="138"/>
        <end position="159"/>
    </location>
</feature>
<organism evidence="9 10">
    <name type="scientific">Weissella cibaria</name>
    <dbReference type="NCBI Taxonomy" id="137591"/>
    <lineage>
        <taxon>Bacteria</taxon>
        <taxon>Bacillati</taxon>
        <taxon>Bacillota</taxon>
        <taxon>Bacilli</taxon>
        <taxon>Lactobacillales</taxon>
        <taxon>Lactobacillaceae</taxon>
        <taxon>Weissella</taxon>
    </lineage>
</organism>
<dbReference type="PRINTS" id="PR01036">
    <property type="entry name" value="TCRTETB"/>
</dbReference>
<keyword evidence="3" id="KW-1003">Cell membrane</keyword>
<dbReference type="PANTHER" id="PTHR23501">
    <property type="entry name" value="MAJOR FACILITATOR SUPERFAMILY"/>
    <property type="match status" value="1"/>
</dbReference>
<feature type="transmembrane region" description="Helical" evidence="7">
    <location>
        <begin position="225"/>
        <end position="243"/>
    </location>
</feature>
<feature type="transmembrane region" description="Helical" evidence="7">
    <location>
        <begin position="264"/>
        <end position="285"/>
    </location>
</feature>
<feature type="transmembrane region" description="Helical" evidence="7">
    <location>
        <begin position="103"/>
        <end position="126"/>
    </location>
</feature>
<dbReference type="EMBL" id="CP020928">
    <property type="protein sequence ID" value="AWF94869.1"/>
    <property type="molecule type" value="Genomic_DNA"/>
</dbReference>
<evidence type="ECO:0000313" key="9">
    <source>
        <dbReference type="EMBL" id="AWF94869.1"/>
    </source>
</evidence>
<feature type="transmembrane region" description="Helical" evidence="7">
    <location>
        <begin position="79"/>
        <end position="97"/>
    </location>
</feature>
<feature type="transmembrane region" description="Helical" evidence="7">
    <location>
        <begin position="354"/>
        <end position="379"/>
    </location>
</feature>
<evidence type="ECO:0000313" key="10">
    <source>
        <dbReference type="Proteomes" id="UP000244870"/>
    </source>
</evidence>
<feature type="domain" description="Major facilitator superfamily (MFS) profile" evidence="8">
    <location>
        <begin position="14"/>
        <end position="487"/>
    </location>
</feature>
<evidence type="ECO:0000256" key="4">
    <source>
        <dbReference type="ARBA" id="ARBA00022692"/>
    </source>
</evidence>
<evidence type="ECO:0000256" key="7">
    <source>
        <dbReference type="SAM" id="Phobius"/>
    </source>
</evidence>
<proteinExistence type="predicted"/>
<comment type="subcellular location">
    <subcellularLocation>
        <location evidence="1">Cell membrane</location>
        <topology evidence="1">Multi-pass membrane protein</topology>
    </subcellularLocation>
</comment>
<dbReference type="GO" id="GO:0005886">
    <property type="term" value="C:plasma membrane"/>
    <property type="evidence" value="ECO:0007669"/>
    <property type="project" value="UniProtKB-SubCell"/>
</dbReference>
<gene>
    <name evidence="9" type="ORF">B6254_0445</name>
</gene>
<evidence type="ECO:0000256" key="6">
    <source>
        <dbReference type="ARBA" id="ARBA00023136"/>
    </source>
</evidence>
<dbReference type="Pfam" id="PF07690">
    <property type="entry name" value="MFS_1"/>
    <property type="match status" value="1"/>
</dbReference>
<dbReference type="Gene3D" id="1.20.1250.20">
    <property type="entry name" value="MFS general substrate transporter like domains"/>
    <property type="match status" value="1"/>
</dbReference>
<dbReference type="InterPro" id="IPR020846">
    <property type="entry name" value="MFS_dom"/>
</dbReference>
<keyword evidence="4 7" id="KW-0812">Transmembrane</keyword>
<accession>A0A2S1KPC9</accession>
<dbReference type="InterPro" id="IPR036259">
    <property type="entry name" value="MFS_trans_sf"/>
</dbReference>
<feature type="transmembrane region" description="Helical" evidence="7">
    <location>
        <begin position="329"/>
        <end position="348"/>
    </location>
</feature>
<dbReference type="Proteomes" id="UP000244870">
    <property type="component" value="Chromosome"/>
</dbReference>
<sequence>MDVVENKPKFVGIITAAILLSTFMSAVEGTVISTAMPTIIGSLHGIKLMSWVFSIYMLMTAVATPIYGKLADLIGRKPAMLSGLIIFLFGSMMSGISDSMGALIFWRAIQGIGAGGIMPVAFTILADLYPIEKRASVMGLNSTAWGVASMVGPLVGGYLVQNLSWHWVFFINVPVGLIAIGILVFFYKDRFERRKATIDYPGVLWMTMFIVGLLLGLQMISESQWLLMIVFFIMSVLGLWLFIKRERKAEEPLIDLAMFKSVDFTAANAIAGLVAGFIIAYNVYLPTWMQALGGMKPSVAGFVVTPSSVVWMFGAMIAGRVMAKHGAQYLFKFSLFIGTLYAIMLAVMPGDAPFVLLLATGVIFGLTMGSTMTGTTVMAQQTVAPSQVGMATSFNNLARAMVQTMMTTVYGVVLNVSMAIALRGHSNLKFNELNELIDPNTAKNLPASHIAPLRDIMTFGLHNIFWVGALLMIGAIATNMWATRQLKK</sequence>
<dbReference type="PANTHER" id="PTHR23501:SF191">
    <property type="entry name" value="VACUOLAR BASIC AMINO ACID TRANSPORTER 4"/>
    <property type="match status" value="1"/>
</dbReference>
<feature type="transmembrane region" description="Helical" evidence="7">
    <location>
        <begin position="48"/>
        <end position="67"/>
    </location>
</feature>
<dbReference type="PROSITE" id="PS50850">
    <property type="entry name" value="MFS"/>
    <property type="match status" value="1"/>
</dbReference>
<dbReference type="GO" id="GO:0022857">
    <property type="term" value="F:transmembrane transporter activity"/>
    <property type="evidence" value="ECO:0007669"/>
    <property type="project" value="InterPro"/>
</dbReference>
<keyword evidence="5 7" id="KW-1133">Transmembrane helix</keyword>
<feature type="transmembrane region" description="Helical" evidence="7">
    <location>
        <begin position="198"/>
        <end position="219"/>
    </location>
</feature>
<evidence type="ECO:0000256" key="5">
    <source>
        <dbReference type="ARBA" id="ARBA00022989"/>
    </source>
</evidence>
<dbReference type="AlphaFoldDB" id="A0A2S1KPC9"/>
<dbReference type="Gene3D" id="1.20.1720.10">
    <property type="entry name" value="Multidrug resistance protein D"/>
    <property type="match status" value="1"/>
</dbReference>
<evidence type="ECO:0000256" key="1">
    <source>
        <dbReference type="ARBA" id="ARBA00004651"/>
    </source>
</evidence>
<feature type="transmembrane region" description="Helical" evidence="7">
    <location>
        <begin position="400"/>
        <end position="422"/>
    </location>
</feature>
<keyword evidence="6 7" id="KW-0472">Membrane</keyword>
<evidence type="ECO:0000256" key="2">
    <source>
        <dbReference type="ARBA" id="ARBA00022448"/>
    </source>
</evidence>
<dbReference type="CDD" id="cd17502">
    <property type="entry name" value="MFS_Azr1_MDR_like"/>
    <property type="match status" value="1"/>
</dbReference>
<name>A0A2S1KPC9_9LACO</name>